<dbReference type="EMBL" id="MN740684">
    <property type="protein sequence ID" value="QHU07248.1"/>
    <property type="molecule type" value="Genomic_DNA"/>
</dbReference>
<feature type="transmembrane region" description="Helical" evidence="1">
    <location>
        <begin position="6"/>
        <end position="24"/>
    </location>
</feature>
<keyword evidence="1" id="KW-1133">Transmembrane helix</keyword>
<accession>A0A6C0JTM1</accession>
<reference evidence="2" key="1">
    <citation type="journal article" date="2020" name="Nature">
        <title>Giant virus diversity and host interactions through global metagenomics.</title>
        <authorList>
            <person name="Schulz F."/>
            <person name="Roux S."/>
            <person name="Paez-Espino D."/>
            <person name="Jungbluth S."/>
            <person name="Walsh D.A."/>
            <person name="Denef V.J."/>
            <person name="McMahon K.D."/>
            <person name="Konstantinidis K.T."/>
            <person name="Eloe-Fadrosh E.A."/>
            <person name="Kyrpides N.C."/>
            <person name="Woyke T."/>
        </authorList>
    </citation>
    <scope>NUCLEOTIDE SEQUENCE</scope>
    <source>
        <strain evidence="2">GVMAG-S-1040241-154</strain>
    </source>
</reference>
<evidence type="ECO:0000313" key="2">
    <source>
        <dbReference type="EMBL" id="QHU07248.1"/>
    </source>
</evidence>
<proteinExistence type="predicted"/>
<organism evidence="2">
    <name type="scientific">viral metagenome</name>
    <dbReference type="NCBI Taxonomy" id="1070528"/>
    <lineage>
        <taxon>unclassified sequences</taxon>
        <taxon>metagenomes</taxon>
        <taxon>organismal metagenomes</taxon>
    </lineage>
</organism>
<sequence length="85" mass="9931">MINNYYLVYLILNLFSLYSFETIVSTNNINLKLKPNNITSINNNITTKKFRSKFCYIKCNCFPSHTVVNDNINVPNWKGLYSNNV</sequence>
<protein>
    <submittedName>
        <fullName evidence="2">Uncharacterized protein</fullName>
    </submittedName>
</protein>
<evidence type="ECO:0000256" key="1">
    <source>
        <dbReference type="SAM" id="Phobius"/>
    </source>
</evidence>
<keyword evidence="1" id="KW-0812">Transmembrane</keyword>
<name>A0A6C0JTM1_9ZZZZ</name>
<keyword evidence="1" id="KW-0472">Membrane</keyword>
<dbReference type="AlphaFoldDB" id="A0A6C0JTM1"/>